<proteinExistence type="predicted"/>
<feature type="disulfide bond" evidence="4">
    <location>
        <begin position="352"/>
        <end position="361"/>
    </location>
</feature>
<keyword evidence="1 4" id="KW-0245">EGF-like domain</keyword>
<keyword evidence="5" id="KW-0732">Signal</keyword>
<dbReference type="AlphaFoldDB" id="A0A7M5XD86"/>
<feature type="domain" description="EGF-like" evidence="6">
    <location>
        <begin position="325"/>
        <end position="362"/>
    </location>
</feature>
<dbReference type="EnsemblMetazoa" id="CLYHEMT021377.1">
    <property type="protein sequence ID" value="CLYHEMP021377.1"/>
    <property type="gene ID" value="CLYHEMG021377"/>
</dbReference>
<dbReference type="PROSITE" id="PS01186">
    <property type="entry name" value="EGF_2"/>
    <property type="match status" value="1"/>
</dbReference>
<dbReference type="Proteomes" id="UP000594262">
    <property type="component" value="Unplaced"/>
</dbReference>
<dbReference type="SUPFAM" id="SSF57196">
    <property type="entry name" value="EGF/Laminin"/>
    <property type="match status" value="1"/>
</dbReference>
<dbReference type="SMART" id="SM00181">
    <property type="entry name" value="EGF"/>
    <property type="match status" value="1"/>
</dbReference>
<protein>
    <recommendedName>
        <fullName evidence="6">EGF-like domain-containing protein</fullName>
    </recommendedName>
</protein>
<evidence type="ECO:0000256" key="2">
    <source>
        <dbReference type="ARBA" id="ARBA00022737"/>
    </source>
</evidence>
<organism evidence="7 8">
    <name type="scientific">Clytia hemisphaerica</name>
    <dbReference type="NCBI Taxonomy" id="252671"/>
    <lineage>
        <taxon>Eukaryota</taxon>
        <taxon>Metazoa</taxon>
        <taxon>Cnidaria</taxon>
        <taxon>Hydrozoa</taxon>
        <taxon>Hydroidolina</taxon>
        <taxon>Leptothecata</taxon>
        <taxon>Obeliida</taxon>
        <taxon>Clytiidae</taxon>
        <taxon>Clytia</taxon>
    </lineage>
</organism>
<evidence type="ECO:0000259" key="6">
    <source>
        <dbReference type="PROSITE" id="PS50026"/>
    </source>
</evidence>
<dbReference type="PROSITE" id="PS50026">
    <property type="entry name" value="EGF_3"/>
    <property type="match status" value="1"/>
</dbReference>
<comment type="caution">
    <text evidence="4">Lacks conserved residue(s) required for the propagation of feature annotation.</text>
</comment>
<keyword evidence="8" id="KW-1185">Reference proteome</keyword>
<keyword evidence="2" id="KW-0677">Repeat</keyword>
<dbReference type="PROSITE" id="PS00022">
    <property type="entry name" value="EGF_1"/>
    <property type="match status" value="1"/>
</dbReference>
<feature type="chain" id="PRO_5029768273" description="EGF-like domain-containing protein" evidence="5">
    <location>
        <begin position="19"/>
        <end position="372"/>
    </location>
</feature>
<reference evidence="7" key="1">
    <citation type="submission" date="2021-01" db="UniProtKB">
        <authorList>
            <consortium name="EnsemblMetazoa"/>
        </authorList>
    </citation>
    <scope>IDENTIFICATION</scope>
</reference>
<dbReference type="Pfam" id="PF00008">
    <property type="entry name" value="EGF"/>
    <property type="match status" value="1"/>
</dbReference>
<evidence type="ECO:0000256" key="1">
    <source>
        <dbReference type="ARBA" id="ARBA00022536"/>
    </source>
</evidence>
<accession>A0A7M5XD86</accession>
<dbReference type="CDD" id="cd00054">
    <property type="entry name" value="EGF_CA"/>
    <property type="match status" value="1"/>
</dbReference>
<feature type="signal peptide" evidence="5">
    <location>
        <begin position="1"/>
        <end position="18"/>
    </location>
</feature>
<evidence type="ECO:0000256" key="4">
    <source>
        <dbReference type="PROSITE-ProRule" id="PRU00076"/>
    </source>
</evidence>
<evidence type="ECO:0000313" key="7">
    <source>
        <dbReference type="EnsemblMetazoa" id="CLYHEMP021377.1"/>
    </source>
</evidence>
<dbReference type="InterPro" id="IPR000742">
    <property type="entry name" value="EGF"/>
</dbReference>
<dbReference type="GeneID" id="136823543"/>
<evidence type="ECO:0000256" key="3">
    <source>
        <dbReference type="ARBA" id="ARBA00023157"/>
    </source>
</evidence>
<name>A0A7M5XD86_9CNID</name>
<evidence type="ECO:0000313" key="8">
    <source>
        <dbReference type="Proteomes" id="UP000594262"/>
    </source>
</evidence>
<dbReference type="FunFam" id="2.10.25.10:FF:000095">
    <property type="entry name" value="Notch, isoform B"/>
    <property type="match status" value="1"/>
</dbReference>
<evidence type="ECO:0000256" key="5">
    <source>
        <dbReference type="SAM" id="SignalP"/>
    </source>
</evidence>
<dbReference type="OrthoDB" id="5954549at2759"/>
<dbReference type="Gene3D" id="2.10.25.10">
    <property type="entry name" value="Laminin"/>
    <property type="match status" value="1"/>
</dbReference>
<sequence>MYLIHILDVLLLASVISATKRFWTQKQDNDLAEFQPAFLELADCPFQIEPVGCFKDKKDDRALPDEICNGRDPTRDQHTKFLAQIQWTNYNHWLANFICYGAQKLFEKKPDIKTDYIGVQYYGEIWANMGNEKTTHDKHGKAMTCCDGDYKDVTSEEPNQCGLFAGKSVTNYVYKVTNYKSVEKIDNCPYFQSKGCWADKEPWHKDIEKRPMEVYAMNERDPYANNWNKRMIDWGNWGKGYLGDLLCRCADLAKKSNKKFFSIQFYGECWITNVEPRFKEDGASTQCVDGEWGVCDMNNGMGKKCRNHFCAGKAEANKVYQLMQGPHMCQSSPCKNEGKCLTVGTNDFVCQCKPGYSGEDCGIETPKDAPSH</sequence>
<keyword evidence="3 4" id="KW-1015">Disulfide bond</keyword>
<dbReference type="RefSeq" id="XP_066935832.1">
    <property type="nucleotide sequence ID" value="XM_067079731.1"/>
</dbReference>